<evidence type="ECO:0000313" key="1">
    <source>
        <dbReference type="EMBL" id="NMG00906.1"/>
    </source>
</evidence>
<gene>
    <name evidence="1" type="ORF">GPA27_26365</name>
</gene>
<comment type="caution">
    <text evidence="1">The sequence shown here is derived from an EMBL/GenBank/DDBJ whole genome shotgun (WGS) entry which is preliminary data.</text>
</comment>
<keyword evidence="2" id="KW-1185">Reference proteome</keyword>
<evidence type="ECO:0000313" key="2">
    <source>
        <dbReference type="Proteomes" id="UP000634522"/>
    </source>
</evidence>
<dbReference type="EMBL" id="WTVS01000110">
    <property type="protein sequence ID" value="NMG00906.1"/>
    <property type="molecule type" value="Genomic_DNA"/>
</dbReference>
<dbReference type="Proteomes" id="UP000634522">
    <property type="component" value="Unassembled WGS sequence"/>
</dbReference>
<organism evidence="1 2">
    <name type="scientific">Aromatoleum toluolicum</name>
    <dbReference type="NCBI Taxonomy" id="90060"/>
    <lineage>
        <taxon>Bacteria</taxon>
        <taxon>Pseudomonadati</taxon>
        <taxon>Pseudomonadota</taxon>
        <taxon>Betaproteobacteria</taxon>
        <taxon>Rhodocyclales</taxon>
        <taxon>Rhodocyclaceae</taxon>
        <taxon>Aromatoleum</taxon>
    </lineage>
</organism>
<reference evidence="1 2" key="1">
    <citation type="submission" date="2019-12" db="EMBL/GenBank/DDBJ databases">
        <title>Comparative genomics gives insights into the taxonomy of the Azoarcus-Aromatoleum group and reveals separate origins of nif in the plant-associated Azoarcus and non-plant-associated Aromatoleum sub-groups.</title>
        <authorList>
            <person name="Lafos M."/>
            <person name="Maluk M."/>
            <person name="Batista M."/>
            <person name="Junghare M."/>
            <person name="Carmona M."/>
            <person name="Faoro H."/>
            <person name="Cruz L.M."/>
            <person name="Battistoni F."/>
            <person name="De Souza E."/>
            <person name="Pedrosa F."/>
            <person name="Chen W.-M."/>
            <person name="Poole P.S."/>
            <person name="Dixon R.A."/>
            <person name="James E.K."/>
        </authorList>
    </citation>
    <scope>NUCLEOTIDE SEQUENCE [LARGE SCALE GENOMIC DNA]</scope>
    <source>
        <strain evidence="1 2">T</strain>
    </source>
</reference>
<accession>A0ABX1NNP9</accession>
<dbReference type="RefSeq" id="WP_169143412.1">
    <property type="nucleotide sequence ID" value="NZ_WTVS01000110.1"/>
</dbReference>
<proteinExistence type="predicted"/>
<sequence>MRSRYSVVVLLVLTLVVAPLSRAEIALDKTIDVTSSILPIEQSIKTYAASRTQGMFRHNIWVQNGRVRGGNSVFGWMISGRKYLSTIAWYTSNLDPLSDCDSNSLDCDWIVDRHTTCQLFLFESDTLSLAGAIPLYIARDRRLLKGKPRCQDVKAMSVGQVVPDTLLVTLGYSDSAEPAEARNDPPEFVTTVALHFDPTPGALRIAQRDDCLGNPNGYKTIAAARMRLRECEAGTSSRQKAMAR</sequence>
<name>A0ABX1NNP9_9RHOO</name>
<protein>
    <submittedName>
        <fullName evidence="1">Uncharacterized protein</fullName>
    </submittedName>
</protein>